<feature type="compositionally biased region" description="Basic and acidic residues" evidence="1">
    <location>
        <begin position="136"/>
        <end position="145"/>
    </location>
</feature>
<dbReference type="AlphaFoldDB" id="A0AA88DRM0"/>
<name>A0AA88DRM0_FICCA</name>
<organism evidence="2 3">
    <name type="scientific">Ficus carica</name>
    <name type="common">Common fig</name>
    <dbReference type="NCBI Taxonomy" id="3494"/>
    <lineage>
        <taxon>Eukaryota</taxon>
        <taxon>Viridiplantae</taxon>
        <taxon>Streptophyta</taxon>
        <taxon>Embryophyta</taxon>
        <taxon>Tracheophyta</taxon>
        <taxon>Spermatophyta</taxon>
        <taxon>Magnoliopsida</taxon>
        <taxon>eudicotyledons</taxon>
        <taxon>Gunneridae</taxon>
        <taxon>Pentapetalae</taxon>
        <taxon>rosids</taxon>
        <taxon>fabids</taxon>
        <taxon>Rosales</taxon>
        <taxon>Moraceae</taxon>
        <taxon>Ficeae</taxon>
        <taxon>Ficus</taxon>
    </lineage>
</organism>
<reference evidence="2" key="1">
    <citation type="submission" date="2023-07" db="EMBL/GenBank/DDBJ databases">
        <title>draft genome sequence of fig (Ficus carica).</title>
        <authorList>
            <person name="Takahashi T."/>
            <person name="Nishimura K."/>
        </authorList>
    </citation>
    <scope>NUCLEOTIDE SEQUENCE</scope>
</reference>
<dbReference type="EMBL" id="BTGU01000088">
    <property type="protein sequence ID" value="GMN59504.1"/>
    <property type="molecule type" value="Genomic_DNA"/>
</dbReference>
<evidence type="ECO:0000313" key="2">
    <source>
        <dbReference type="EMBL" id="GMN59504.1"/>
    </source>
</evidence>
<accession>A0AA88DRM0</accession>
<proteinExistence type="predicted"/>
<protein>
    <submittedName>
        <fullName evidence="2">Uncharacterized protein</fullName>
    </submittedName>
</protein>
<feature type="region of interest" description="Disordered" evidence="1">
    <location>
        <begin position="106"/>
        <end position="174"/>
    </location>
</feature>
<dbReference type="Proteomes" id="UP001187192">
    <property type="component" value="Unassembled WGS sequence"/>
</dbReference>
<evidence type="ECO:0000313" key="3">
    <source>
        <dbReference type="Proteomes" id="UP001187192"/>
    </source>
</evidence>
<comment type="caution">
    <text evidence="2">The sequence shown here is derived from an EMBL/GenBank/DDBJ whole genome shotgun (WGS) entry which is preliminary data.</text>
</comment>
<evidence type="ECO:0000256" key="1">
    <source>
        <dbReference type="SAM" id="MobiDB-lite"/>
    </source>
</evidence>
<feature type="compositionally biased region" description="Acidic residues" evidence="1">
    <location>
        <begin position="165"/>
        <end position="174"/>
    </location>
</feature>
<gene>
    <name evidence="2" type="ORF">TIFTF001_028599</name>
</gene>
<sequence>MSKISGTTPNVIARTMLYLHDYSAAVHLQKEKHLKVIGTPVGCLPRALPSGPGVQMTWSGRLPSVPGRQIGLRRTGAIVTGFTSDVRWWMECCDRLQVRPWSGTAVAREESSDRIKPGQQDPVQGERRRERKRGRERGEERERRPGRPGWGAGVVVAGDGTQVTGDEEDWGEKG</sequence>
<keyword evidence="3" id="KW-1185">Reference proteome</keyword>
<feature type="compositionally biased region" description="Basic and acidic residues" evidence="1">
    <location>
        <begin position="107"/>
        <end position="116"/>
    </location>
</feature>